<dbReference type="PANTHER" id="PTHR47966:SF65">
    <property type="entry name" value="ASPARTIC-TYPE ENDOPEPTIDASE"/>
    <property type="match status" value="1"/>
</dbReference>
<reference evidence="13" key="1">
    <citation type="journal article" date="2023" name="Mol. Phylogenet. Evol.">
        <title>Genome-scale phylogeny and comparative genomics of the fungal order Sordariales.</title>
        <authorList>
            <person name="Hensen N."/>
            <person name="Bonometti L."/>
            <person name="Westerberg I."/>
            <person name="Brannstrom I.O."/>
            <person name="Guillou S."/>
            <person name="Cros-Aarteil S."/>
            <person name="Calhoun S."/>
            <person name="Haridas S."/>
            <person name="Kuo A."/>
            <person name="Mondo S."/>
            <person name="Pangilinan J."/>
            <person name="Riley R."/>
            <person name="LaButti K."/>
            <person name="Andreopoulos B."/>
            <person name="Lipzen A."/>
            <person name="Chen C."/>
            <person name="Yan M."/>
            <person name="Daum C."/>
            <person name="Ng V."/>
            <person name="Clum A."/>
            <person name="Steindorff A."/>
            <person name="Ohm R.A."/>
            <person name="Martin F."/>
            <person name="Silar P."/>
            <person name="Natvig D.O."/>
            <person name="Lalanne C."/>
            <person name="Gautier V."/>
            <person name="Ament-Velasquez S.L."/>
            <person name="Kruys A."/>
            <person name="Hutchinson M.I."/>
            <person name="Powell A.J."/>
            <person name="Barry K."/>
            <person name="Miller A.N."/>
            <person name="Grigoriev I.V."/>
            <person name="Debuchy R."/>
            <person name="Gladieux P."/>
            <person name="Hiltunen Thoren M."/>
            <person name="Johannesson H."/>
        </authorList>
    </citation>
    <scope>NUCLEOTIDE SEQUENCE</scope>
    <source>
        <strain evidence="13">PSN324</strain>
    </source>
</reference>
<gene>
    <name evidence="13" type="ORF">QBC42DRAFT_63038</name>
</gene>
<keyword evidence="10" id="KW-1133">Transmembrane helix</keyword>
<protein>
    <submittedName>
        <fullName evidence="13">Candidapepsin-8</fullName>
    </submittedName>
</protein>
<organism evidence="13 14">
    <name type="scientific">Cladorrhinum samala</name>
    <dbReference type="NCBI Taxonomy" id="585594"/>
    <lineage>
        <taxon>Eukaryota</taxon>
        <taxon>Fungi</taxon>
        <taxon>Dikarya</taxon>
        <taxon>Ascomycota</taxon>
        <taxon>Pezizomycotina</taxon>
        <taxon>Sordariomycetes</taxon>
        <taxon>Sordariomycetidae</taxon>
        <taxon>Sordariales</taxon>
        <taxon>Podosporaceae</taxon>
        <taxon>Cladorrhinum</taxon>
    </lineage>
</organism>
<dbReference type="PROSITE" id="PS00141">
    <property type="entry name" value="ASP_PROTEASE"/>
    <property type="match status" value="1"/>
</dbReference>
<evidence type="ECO:0000256" key="2">
    <source>
        <dbReference type="ARBA" id="ARBA00022670"/>
    </source>
</evidence>
<feature type="chain" id="PRO_5043978888" evidence="11">
    <location>
        <begin position="18"/>
        <end position="489"/>
    </location>
</feature>
<dbReference type="InterPro" id="IPR001969">
    <property type="entry name" value="Aspartic_peptidase_AS"/>
</dbReference>
<evidence type="ECO:0000256" key="3">
    <source>
        <dbReference type="ARBA" id="ARBA00022729"/>
    </source>
</evidence>
<dbReference type="InterPro" id="IPR033876">
    <property type="entry name" value="SAP-like"/>
</dbReference>
<evidence type="ECO:0000256" key="11">
    <source>
        <dbReference type="SAM" id="SignalP"/>
    </source>
</evidence>
<evidence type="ECO:0000256" key="10">
    <source>
        <dbReference type="SAM" id="Phobius"/>
    </source>
</evidence>
<proteinExistence type="inferred from homology"/>
<evidence type="ECO:0000259" key="12">
    <source>
        <dbReference type="PROSITE" id="PS51767"/>
    </source>
</evidence>
<evidence type="ECO:0000256" key="5">
    <source>
        <dbReference type="ARBA" id="ARBA00022801"/>
    </source>
</evidence>
<feature type="disulfide bond" evidence="7">
    <location>
        <begin position="310"/>
        <end position="358"/>
    </location>
</feature>
<dbReference type="Proteomes" id="UP001321749">
    <property type="component" value="Unassembled WGS sequence"/>
</dbReference>
<feature type="domain" description="Peptidase A1" evidence="12">
    <location>
        <begin position="60"/>
        <end position="404"/>
    </location>
</feature>
<dbReference type="AlphaFoldDB" id="A0AAV9I1X0"/>
<feature type="active site" evidence="6">
    <location>
        <position position="275"/>
    </location>
</feature>
<dbReference type="Pfam" id="PF00026">
    <property type="entry name" value="Asp"/>
    <property type="match status" value="1"/>
</dbReference>
<feature type="compositionally biased region" description="Low complexity" evidence="9">
    <location>
        <begin position="437"/>
        <end position="455"/>
    </location>
</feature>
<reference evidence="13" key="2">
    <citation type="submission" date="2023-06" db="EMBL/GenBank/DDBJ databases">
        <authorList>
            <consortium name="Lawrence Berkeley National Laboratory"/>
            <person name="Mondo S.J."/>
            <person name="Hensen N."/>
            <person name="Bonometti L."/>
            <person name="Westerberg I."/>
            <person name="Brannstrom I.O."/>
            <person name="Guillou S."/>
            <person name="Cros-Aarteil S."/>
            <person name="Calhoun S."/>
            <person name="Haridas S."/>
            <person name="Kuo A."/>
            <person name="Pangilinan J."/>
            <person name="Riley R."/>
            <person name="Labutti K."/>
            <person name="Andreopoulos B."/>
            <person name="Lipzen A."/>
            <person name="Chen C."/>
            <person name="Yanf M."/>
            <person name="Daum C."/>
            <person name="Ng V."/>
            <person name="Clum A."/>
            <person name="Steindorff A."/>
            <person name="Ohm R."/>
            <person name="Martin F."/>
            <person name="Silar P."/>
            <person name="Natvig D."/>
            <person name="Lalanne C."/>
            <person name="Gautier V."/>
            <person name="Ament-Velasquez S.L."/>
            <person name="Kruys A."/>
            <person name="Hutchinson M.I."/>
            <person name="Powell A.J."/>
            <person name="Barry K."/>
            <person name="Miller A.N."/>
            <person name="Grigoriev I.V."/>
            <person name="Debuchy R."/>
            <person name="Gladieux P."/>
            <person name="Thoren M.H."/>
            <person name="Johannesson H."/>
        </authorList>
    </citation>
    <scope>NUCLEOTIDE SEQUENCE</scope>
    <source>
        <strain evidence="13">PSN324</strain>
    </source>
</reference>
<evidence type="ECO:0000256" key="7">
    <source>
        <dbReference type="PIRSR" id="PIRSR601461-2"/>
    </source>
</evidence>
<keyword evidence="14" id="KW-1185">Reference proteome</keyword>
<keyword evidence="3 11" id="KW-0732">Signal</keyword>
<evidence type="ECO:0000313" key="13">
    <source>
        <dbReference type="EMBL" id="KAK4466703.1"/>
    </source>
</evidence>
<dbReference type="SUPFAM" id="SSF50630">
    <property type="entry name" value="Acid proteases"/>
    <property type="match status" value="1"/>
</dbReference>
<keyword evidence="5 8" id="KW-0378">Hydrolase</keyword>
<accession>A0AAV9I1X0</accession>
<dbReference type="PROSITE" id="PS51767">
    <property type="entry name" value="PEPTIDASE_A1"/>
    <property type="match status" value="1"/>
</dbReference>
<dbReference type="PANTHER" id="PTHR47966">
    <property type="entry name" value="BETA-SITE APP-CLEAVING ENZYME, ISOFORM A-RELATED"/>
    <property type="match status" value="1"/>
</dbReference>
<keyword evidence="7" id="KW-1015">Disulfide bond</keyword>
<evidence type="ECO:0000256" key="6">
    <source>
        <dbReference type="PIRSR" id="PIRSR601461-1"/>
    </source>
</evidence>
<feature type="region of interest" description="Disordered" evidence="9">
    <location>
        <begin position="430"/>
        <end position="460"/>
    </location>
</feature>
<dbReference type="PRINTS" id="PR00792">
    <property type="entry name" value="PEPSIN"/>
</dbReference>
<comment type="caution">
    <text evidence="13">The sequence shown here is derived from an EMBL/GenBank/DDBJ whole genome shotgun (WGS) entry which is preliminary data.</text>
</comment>
<evidence type="ECO:0000256" key="8">
    <source>
        <dbReference type="RuleBase" id="RU000454"/>
    </source>
</evidence>
<comment type="similarity">
    <text evidence="1 8">Belongs to the peptidase A1 family.</text>
</comment>
<dbReference type="InterPro" id="IPR021109">
    <property type="entry name" value="Peptidase_aspartic_dom_sf"/>
</dbReference>
<dbReference type="InterPro" id="IPR033121">
    <property type="entry name" value="PEPTIDASE_A1"/>
</dbReference>
<dbReference type="CDD" id="cd05474">
    <property type="entry name" value="SAP_like"/>
    <property type="match status" value="1"/>
</dbReference>
<dbReference type="Gene3D" id="2.40.70.10">
    <property type="entry name" value="Acid Proteases"/>
    <property type="match status" value="2"/>
</dbReference>
<evidence type="ECO:0000313" key="14">
    <source>
        <dbReference type="Proteomes" id="UP001321749"/>
    </source>
</evidence>
<dbReference type="EMBL" id="MU864930">
    <property type="protein sequence ID" value="KAK4466703.1"/>
    <property type="molecule type" value="Genomic_DNA"/>
</dbReference>
<keyword evidence="2 8" id="KW-0645">Protease</keyword>
<keyword evidence="10" id="KW-0812">Transmembrane</keyword>
<dbReference type="InterPro" id="IPR001461">
    <property type="entry name" value="Aspartic_peptidase_A1"/>
</dbReference>
<keyword evidence="10" id="KW-0472">Membrane</keyword>
<evidence type="ECO:0000256" key="9">
    <source>
        <dbReference type="SAM" id="MobiDB-lite"/>
    </source>
</evidence>
<sequence length="489" mass="52283">MRLAHALLLALASSGLSQQAIQFSITKGPPGRQVGSTSSALARRATYSEKLINNISGAGYYVQVKVGTPPQSMTLLVDTGSSDAWVLSYKADLCINSDSTIECVDTFNPTKSSTHKLVNQSGFRVKYLDGGIALGDYISDDFSIGGTTVKSLQMAYVTKAVRNTGILGLGFSSSERAATKYPNIIDQLVDQKQIGAKAFSLYLNDRRTDAGAILFGGIDRDKFIGPLQVVPMLKSGGTYSSFEIDFSGVTIAYTNGTIVNISSSVLDHPAPAVLDSGTTLSYLPEEMASPVFSAVDSVFDPDLRYNLVDCGYLDKEHNLSLTFQFNNTATIVIPIRELVLDILGNYKIHPSVPFQRSCLLGIQSTDIFETQGTVKQSNFTLLGDTFLRSAYVVFDMSHYQVGLAQANLNSSTTNVIELSADEPSSLSSATGVAAQQTTYTPTTRPITTLSSASDSASDRLRPPTPLSELLGIIAVTLMSTIIGGAFAII</sequence>
<evidence type="ECO:0000256" key="4">
    <source>
        <dbReference type="ARBA" id="ARBA00022750"/>
    </source>
</evidence>
<dbReference type="GO" id="GO:0006508">
    <property type="term" value="P:proteolysis"/>
    <property type="evidence" value="ECO:0007669"/>
    <property type="project" value="UniProtKB-KW"/>
</dbReference>
<evidence type="ECO:0000256" key="1">
    <source>
        <dbReference type="ARBA" id="ARBA00007447"/>
    </source>
</evidence>
<feature type="signal peptide" evidence="11">
    <location>
        <begin position="1"/>
        <end position="17"/>
    </location>
</feature>
<dbReference type="GO" id="GO:0004190">
    <property type="term" value="F:aspartic-type endopeptidase activity"/>
    <property type="evidence" value="ECO:0007669"/>
    <property type="project" value="UniProtKB-KW"/>
</dbReference>
<keyword evidence="4 8" id="KW-0064">Aspartyl protease</keyword>
<feature type="transmembrane region" description="Helical" evidence="10">
    <location>
        <begin position="469"/>
        <end position="488"/>
    </location>
</feature>
<name>A0AAV9I1X0_9PEZI</name>
<feature type="active site" evidence="6">
    <location>
        <position position="78"/>
    </location>
</feature>